<reference evidence="1" key="1">
    <citation type="submission" date="2018-10" db="EMBL/GenBank/DDBJ databases">
        <title>Hidden diversity of soil giant viruses.</title>
        <authorList>
            <person name="Schulz F."/>
            <person name="Alteio L."/>
            <person name="Goudeau D."/>
            <person name="Ryan E.M."/>
            <person name="Malmstrom R.R."/>
            <person name="Blanchard J."/>
            <person name="Woyke T."/>
        </authorList>
    </citation>
    <scope>NUCLEOTIDE SEQUENCE</scope>
    <source>
        <strain evidence="1">EDV1</strain>
    </source>
</reference>
<protein>
    <submittedName>
        <fullName evidence="1">Uncharacterized protein</fullName>
    </submittedName>
</protein>
<evidence type="ECO:0000313" key="1">
    <source>
        <dbReference type="EMBL" id="AYV77777.1"/>
    </source>
</evidence>
<proteinExistence type="predicted"/>
<name>A0A3G4ZSA3_9VIRU</name>
<sequence length="320" mass="37004">MDICKTIEYNDETGHYIAVVIDIMNGNYVCCFLKKFAYRKWKTQTFSEATSFVINKSFTPSENKMTPFLKNKKLNSSEIPFMCDKTLRKIIWVDDNVAEIILPKYEYKPIINDKKKKDMNGKYDDSSKEYNKQYVTSLKELEVKSSDMKVLVLDTSKLYTCTALSEIGLLPSNVIVPNYSIDEYKAIHESKLCCASYENFSVCLKRYVDSGTKMDSIFIDSGGWINIEPIKENKKRKSQDVLIRQVFDMNALADNCIFAVITSVKRKTIKQSEEYANESCEFIKSYAESKGYTLVKFVNIPYGKRSFYQSYHLSKKIVSN</sequence>
<accession>A0A3G4ZSA3</accession>
<dbReference type="EMBL" id="MK072066">
    <property type="protein sequence ID" value="AYV77777.1"/>
    <property type="molecule type" value="Genomic_DNA"/>
</dbReference>
<organism evidence="1">
    <name type="scientific">Edafosvirus sp</name>
    <dbReference type="NCBI Taxonomy" id="2487765"/>
    <lineage>
        <taxon>Viruses</taxon>
        <taxon>Varidnaviria</taxon>
        <taxon>Bamfordvirae</taxon>
        <taxon>Nucleocytoviricota</taxon>
        <taxon>Megaviricetes</taxon>
        <taxon>Imitervirales</taxon>
        <taxon>Mimiviridae</taxon>
        <taxon>Klosneuvirinae</taxon>
    </lineage>
</organism>
<gene>
    <name evidence="1" type="ORF">Edafosvirus1_108</name>
</gene>